<evidence type="ECO:0000313" key="4">
    <source>
        <dbReference type="Proteomes" id="UP001390339"/>
    </source>
</evidence>
<comment type="caution">
    <text evidence="3">The sequence shown here is derived from an EMBL/GenBank/DDBJ whole genome shotgun (WGS) entry which is preliminary data.</text>
</comment>
<feature type="region of interest" description="Disordered" evidence="1">
    <location>
        <begin position="1"/>
        <end position="26"/>
    </location>
</feature>
<gene>
    <name evidence="3" type="ORF">PGQ11_008965</name>
</gene>
<reference evidence="3 4" key="1">
    <citation type="journal article" date="2024" name="IMA Fungus">
        <title>Apiospora arundinis, a panoply of carbohydrate-active enzymes and secondary metabolites.</title>
        <authorList>
            <person name="Sorensen T."/>
            <person name="Petersen C."/>
            <person name="Muurmann A.T."/>
            <person name="Christiansen J.V."/>
            <person name="Brundto M.L."/>
            <person name="Overgaard C.K."/>
            <person name="Boysen A.T."/>
            <person name="Wollenberg R.D."/>
            <person name="Larsen T.O."/>
            <person name="Sorensen J.L."/>
            <person name="Nielsen K.L."/>
            <person name="Sondergaard T.E."/>
        </authorList>
    </citation>
    <scope>NUCLEOTIDE SEQUENCE [LARGE SCALE GENOMIC DNA]</scope>
    <source>
        <strain evidence="3 4">AAU 773</strain>
    </source>
</reference>
<sequence>MPSRARSKSVESGRSRNAADAASPRGRHAAFYAERDENHDNIEHELSSQTRNLRRLINVKQLMPLPSGQYDSAGAFMNSVGENCEKKRIFICCDGTGNNASGTVDPLTNVAKLARAVDRIGEDEYNIPEKEQVARNRSPDGQDAILDDADEARRFGSVRQIVYYSSGVGTRSVLGSDSLYASAFGKGLSANLLDAYCFICNNYNGRSVLDEIILAGFSRGAFTVRCLARFIKDVGLLRRSGLAFLKTVYKFWKDNAGYEPDEWLSEGDWPENYRNLRNTMDVLRKEGFITGPHSGVRIKVLAEWDTVSAMGLFTNPLSFVGNKVPKNVENAFLAVSLHEKRKKFKPMLWDSKENEYTNVKQCIFAGCHSDIGGGNPDPALSGASFFWMLAQIKDCGCKAAFSHNTSTFQYVIPIQLNRGLRFWKRPIFRLHIQSFAEGRVQESRRGAYAIPYWLSLTLWDGKRDALWDTFLKQHTKEHPIGLTTHITVRLLYERRYRQPAVEKADKGLRCGFFKHFKPEEISPDLTGWRWIKRGTKEKPFLKEDDMGESEKKLFESLLHQAQGIHRINSDEYWRRNNTLRDEENDCNWTRINDELMKGPIFKGCTYENTFVSLLGHTLGDTSGNADDVSGPAGVSADSVGSIHIIKTIKMAEMI</sequence>
<dbReference type="PANTHER" id="PTHR33840:SF1">
    <property type="entry name" value="TLE1 PHOSPHOLIPASE DOMAIN-CONTAINING PROTEIN"/>
    <property type="match status" value="1"/>
</dbReference>
<organism evidence="3 4">
    <name type="scientific">Apiospora arundinis</name>
    <dbReference type="NCBI Taxonomy" id="335852"/>
    <lineage>
        <taxon>Eukaryota</taxon>
        <taxon>Fungi</taxon>
        <taxon>Dikarya</taxon>
        <taxon>Ascomycota</taxon>
        <taxon>Pezizomycotina</taxon>
        <taxon>Sordariomycetes</taxon>
        <taxon>Xylariomycetidae</taxon>
        <taxon>Amphisphaeriales</taxon>
        <taxon>Apiosporaceae</taxon>
        <taxon>Apiospora</taxon>
    </lineage>
</organism>
<proteinExistence type="predicted"/>
<keyword evidence="4" id="KW-1185">Reference proteome</keyword>
<feature type="domain" description="T6SS Phospholipase effector Tle1-like catalytic" evidence="2">
    <location>
        <begin position="87"/>
        <end position="391"/>
    </location>
</feature>
<evidence type="ECO:0000313" key="3">
    <source>
        <dbReference type="EMBL" id="KAK8862730.1"/>
    </source>
</evidence>
<protein>
    <recommendedName>
        <fullName evidence="2">T6SS Phospholipase effector Tle1-like catalytic domain-containing protein</fullName>
    </recommendedName>
</protein>
<dbReference type="InterPro" id="IPR018712">
    <property type="entry name" value="Tle1-like_cat"/>
</dbReference>
<evidence type="ECO:0000256" key="1">
    <source>
        <dbReference type="SAM" id="MobiDB-lite"/>
    </source>
</evidence>
<dbReference type="EMBL" id="JAPCWZ010000005">
    <property type="protein sequence ID" value="KAK8862730.1"/>
    <property type="molecule type" value="Genomic_DNA"/>
</dbReference>
<dbReference type="Proteomes" id="UP001390339">
    <property type="component" value="Unassembled WGS sequence"/>
</dbReference>
<dbReference type="PANTHER" id="PTHR33840">
    <property type="match status" value="1"/>
</dbReference>
<evidence type="ECO:0000259" key="2">
    <source>
        <dbReference type="Pfam" id="PF09994"/>
    </source>
</evidence>
<dbReference type="Pfam" id="PF09994">
    <property type="entry name" value="T6SS_Tle1-like_cat"/>
    <property type="match status" value="1"/>
</dbReference>
<name>A0ABR2IHR2_9PEZI</name>
<accession>A0ABR2IHR2</accession>